<comment type="caution">
    <text evidence="1">The sequence shown here is derived from an EMBL/GenBank/DDBJ whole genome shotgun (WGS) entry which is preliminary data.</text>
</comment>
<accession>A0A2B8BFC8</accession>
<dbReference type="CDD" id="cd00267">
    <property type="entry name" value="ABC_ATPase"/>
    <property type="match status" value="1"/>
</dbReference>
<evidence type="ECO:0000313" key="2">
    <source>
        <dbReference type="Proteomes" id="UP000225379"/>
    </source>
</evidence>
<name>A0A2B8BFC8_9PROT</name>
<organism evidence="1 2">
    <name type="scientific">Azospirillum palustre</name>
    <dbReference type="NCBI Taxonomy" id="2044885"/>
    <lineage>
        <taxon>Bacteria</taxon>
        <taxon>Pseudomonadati</taxon>
        <taxon>Pseudomonadota</taxon>
        <taxon>Alphaproteobacteria</taxon>
        <taxon>Rhodospirillales</taxon>
        <taxon>Azospirillaceae</taxon>
        <taxon>Azospirillum</taxon>
    </lineage>
</organism>
<reference evidence="2" key="1">
    <citation type="submission" date="2017-10" db="EMBL/GenBank/DDBJ databases">
        <authorList>
            <person name="Kravchenko I.K."/>
            <person name="Grouzdev D.S."/>
        </authorList>
    </citation>
    <scope>NUCLEOTIDE SEQUENCE [LARGE SCALE GENOMIC DNA]</scope>
    <source>
        <strain evidence="2">B2</strain>
    </source>
</reference>
<dbReference type="OrthoDB" id="7210594at2"/>
<protein>
    <submittedName>
        <fullName evidence="1">AAA family ATPase</fullName>
    </submittedName>
</protein>
<evidence type="ECO:0000313" key="1">
    <source>
        <dbReference type="EMBL" id="PGH55957.1"/>
    </source>
</evidence>
<dbReference type="InterPro" id="IPR052922">
    <property type="entry name" value="Cytidylate_Kinase-2"/>
</dbReference>
<dbReference type="Gene3D" id="3.40.50.300">
    <property type="entry name" value="P-loop containing nucleotide triphosphate hydrolases"/>
    <property type="match status" value="1"/>
</dbReference>
<dbReference type="AlphaFoldDB" id="A0A2B8BFC8"/>
<dbReference type="Proteomes" id="UP000225379">
    <property type="component" value="Unassembled WGS sequence"/>
</dbReference>
<gene>
    <name evidence="1" type="ORF">CRT60_22175</name>
</gene>
<dbReference type="InterPro" id="IPR027417">
    <property type="entry name" value="P-loop_NTPase"/>
</dbReference>
<dbReference type="SUPFAM" id="SSF52540">
    <property type="entry name" value="P-loop containing nucleoside triphosphate hydrolases"/>
    <property type="match status" value="1"/>
</dbReference>
<sequence>MQLEDLGQRICILGPSNSGKSTLASAIGRKCGLTVIHLDQLYHRPGTDWEPRPREEFVRLHDDAIGGDRWVMDGNYSVCMQQRFARATGLIMLDIAMPASLLRYFRRTWFERERLGALDGGRDSVKWDMIHHIAVVTPRNRSRNAARFDQADLPKIRLSSIREIKDCYRLWGLER</sequence>
<dbReference type="PANTHER" id="PTHR37816:SF2">
    <property type="entry name" value="DNA TOPOLOGY MODULATION PROTEIN FLAR-RELATED PROTEIN"/>
    <property type="match status" value="1"/>
</dbReference>
<dbReference type="EMBL" id="PDKW01000042">
    <property type="protein sequence ID" value="PGH55957.1"/>
    <property type="molecule type" value="Genomic_DNA"/>
</dbReference>
<keyword evidence="2" id="KW-1185">Reference proteome</keyword>
<dbReference type="PANTHER" id="PTHR37816">
    <property type="entry name" value="YALI0E33011P"/>
    <property type="match status" value="1"/>
</dbReference>
<proteinExistence type="predicted"/>